<dbReference type="AlphaFoldDB" id="A0A418AGU0"/>
<organism evidence="4 5">
    <name type="scientific">Aphanomyces invadans</name>
    <dbReference type="NCBI Taxonomy" id="157072"/>
    <lineage>
        <taxon>Eukaryota</taxon>
        <taxon>Sar</taxon>
        <taxon>Stramenopiles</taxon>
        <taxon>Oomycota</taxon>
        <taxon>Saprolegniomycetes</taxon>
        <taxon>Saprolegniales</taxon>
        <taxon>Verrucalvaceae</taxon>
        <taxon>Aphanomyces</taxon>
    </lineage>
</organism>
<evidence type="ECO:0000256" key="2">
    <source>
        <dbReference type="ARBA" id="ARBA00022723"/>
    </source>
</evidence>
<dbReference type="VEuPathDB" id="FungiDB:H310_10075"/>
<comment type="caution">
    <text evidence="4">The sequence shown here is derived from an EMBL/GenBank/DDBJ whole genome shotgun (WGS) entry which is preliminary data.</text>
</comment>
<evidence type="ECO:0008006" key="6">
    <source>
        <dbReference type="Google" id="ProtNLM"/>
    </source>
</evidence>
<keyword evidence="2" id="KW-0479">Metal-binding</keyword>
<keyword evidence="3" id="KW-0862">Zinc</keyword>
<dbReference type="InterPro" id="IPR008584">
    <property type="entry name" value="CXXC_Zn-binding_euk"/>
</dbReference>
<gene>
    <name evidence="4" type="ORF">DYB32_010169</name>
</gene>
<evidence type="ECO:0000256" key="3">
    <source>
        <dbReference type="ARBA" id="ARBA00022833"/>
    </source>
</evidence>
<dbReference type="Pfam" id="PF05907">
    <property type="entry name" value="CXXC_Zn-b_euk"/>
    <property type="match status" value="1"/>
</dbReference>
<proteinExistence type="inferred from homology"/>
<dbReference type="SUPFAM" id="SSF141678">
    <property type="entry name" value="MAL13P1.257-like"/>
    <property type="match status" value="1"/>
</dbReference>
<dbReference type="EMBL" id="QUSY01002809">
    <property type="protein sequence ID" value="RHY19825.1"/>
    <property type="molecule type" value="Genomic_DNA"/>
</dbReference>
<dbReference type="PANTHER" id="PTHR12857">
    <property type="entry name" value="CXXC MOTIF CONTAINING ZINC BINDING PROTEIN"/>
    <property type="match status" value="1"/>
</dbReference>
<sequence>MSFCLYCTAKKEVHAMVLFVLYVKADLDAIDLWEFPVNHRWCLDIKEPTSEEKREGVWVCDDELVDVPGGRGEAHFLMKWPGAKKESQLTIIRDVKKLTRPITGADSGEFVPVVGFDCRGLEPVAWYPEGGYTLTSAGGTAVFRDVNLAEDWSEYDEDGEQAVGIYSIEHKFVVVKDKK</sequence>
<name>A0A418AGU0_9STRA</name>
<comment type="similarity">
    <text evidence="1">Belongs to the UPF0587 family.</text>
</comment>
<accession>A0A418AGU0</accession>
<dbReference type="PANTHER" id="PTHR12857:SF0">
    <property type="entry name" value="CXXC MOTIF CONTAINING ZINC BINDING PROTEIN"/>
    <property type="match status" value="1"/>
</dbReference>
<dbReference type="GO" id="GO:0008270">
    <property type="term" value="F:zinc ion binding"/>
    <property type="evidence" value="ECO:0007669"/>
    <property type="project" value="TreeGrafter"/>
</dbReference>
<evidence type="ECO:0000256" key="1">
    <source>
        <dbReference type="ARBA" id="ARBA00007818"/>
    </source>
</evidence>
<keyword evidence="5" id="KW-1185">Reference proteome</keyword>
<reference evidence="4 5" key="1">
    <citation type="submission" date="2018-08" db="EMBL/GenBank/DDBJ databases">
        <title>Aphanomyces genome sequencing and annotation.</title>
        <authorList>
            <person name="Minardi D."/>
            <person name="Oidtmann B."/>
            <person name="Van Der Giezen M."/>
            <person name="Studholme D.J."/>
        </authorList>
    </citation>
    <scope>NUCLEOTIDE SEQUENCE [LARGE SCALE GENOMIC DNA]</scope>
    <source>
        <strain evidence="4 5">NJM0002</strain>
    </source>
</reference>
<evidence type="ECO:0000313" key="5">
    <source>
        <dbReference type="Proteomes" id="UP000285060"/>
    </source>
</evidence>
<dbReference type="Proteomes" id="UP000285060">
    <property type="component" value="Unassembled WGS sequence"/>
</dbReference>
<evidence type="ECO:0000313" key="4">
    <source>
        <dbReference type="EMBL" id="RHY19825.1"/>
    </source>
</evidence>
<protein>
    <recommendedName>
        <fullName evidence="6">DUF866 domain-containing protein</fullName>
    </recommendedName>
</protein>